<protein>
    <submittedName>
        <fullName evidence="4">CPBP family intramembrane metalloprotease</fullName>
    </submittedName>
</protein>
<feature type="compositionally biased region" description="Pro residues" evidence="1">
    <location>
        <begin position="85"/>
        <end position="101"/>
    </location>
</feature>
<dbReference type="InterPro" id="IPR052710">
    <property type="entry name" value="CAAX_protease"/>
</dbReference>
<name>A0A5B0EKP6_9MICC</name>
<feature type="transmembrane region" description="Helical" evidence="2">
    <location>
        <begin position="264"/>
        <end position="282"/>
    </location>
</feature>
<reference evidence="4 5" key="1">
    <citation type="submission" date="2019-07" db="EMBL/GenBank/DDBJ databases">
        <title>Analysis of the biochemical properties, biological activity and biotechnological potential of siderophores and biosurfactants produced by Antarctic psychrotolerant bacteria.</title>
        <authorList>
            <person name="Styczynski M."/>
            <person name="Krucon T."/>
            <person name="Decewicz P."/>
            <person name="Dziewit L."/>
        </authorList>
    </citation>
    <scope>NUCLEOTIDE SEQUENCE [LARGE SCALE GENOMIC DNA]</scope>
    <source>
        <strain evidence="4 5">ANT_H27</strain>
    </source>
</reference>
<sequence>MPKPTSPIKTPRTIRQACAHRARSLVVLVAEWAREVIGLTLPAASTRGCRPKGPTLDPPPDAQRSSVLSRENGHSLIQNGDMNTIPPPFPPPAPHPQPAQPPAYWMPAPVPPPAPAEPLEYHRLARTYRAYRWWKPLMVGLIALGLYIGVMIVSTIVFVVVAVENPEIESAMDEFMLSPDDIDMSNPAMFAFILVSLILMLPVILLATRMMNVQKVGSLTSVAGRMRWGWLGWCMGVAFVLLALSFSLSFVVEAIAGRPISVDFNAPNMGILLIMTILLVPFQAAAEEYVFRGYLMQLIGGWLRHPAFAILLPIPLFVLGHGYDIYGQLDVGFFALAAGWLAWRTGGLEAAIALHVVNNSLLFAMGAVGLIDVSDTQSDLPSLLVSMATTVIFVLVVMRLAKKRNIARLSTPPAPVAVAPQGYWVQPGGWNPPPAH</sequence>
<evidence type="ECO:0000313" key="5">
    <source>
        <dbReference type="Proteomes" id="UP000323856"/>
    </source>
</evidence>
<evidence type="ECO:0000256" key="1">
    <source>
        <dbReference type="SAM" id="MobiDB-lite"/>
    </source>
</evidence>
<keyword evidence="2" id="KW-1133">Transmembrane helix</keyword>
<dbReference type="PANTHER" id="PTHR36435:SF1">
    <property type="entry name" value="CAAX AMINO TERMINAL PROTEASE FAMILY PROTEIN"/>
    <property type="match status" value="1"/>
</dbReference>
<dbReference type="AlphaFoldDB" id="A0A5B0EKP6"/>
<feature type="transmembrane region" description="Helical" evidence="2">
    <location>
        <begin position="228"/>
        <end position="252"/>
    </location>
</feature>
<feature type="transmembrane region" description="Helical" evidence="2">
    <location>
        <begin position="325"/>
        <end position="343"/>
    </location>
</feature>
<dbReference type="PANTHER" id="PTHR36435">
    <property type="entry name" value="SLR1288 PROTEIN"/>
    <property type="match status" value="1"/>
</dbReference>
<feature type="domain" description="CAAX prenyl protease 2/Lysostaphin resistance protein A-like" evidence="3">
    <location>
        <begin position="272"/>
        <end position="360"/>
    </location>
</feature>
<keyword evidence="2" id="KW-0812">Transmembrane</keyword>
<dbReference type="GO" id="GO:0004175">
    <property type="term" value="F:endopeptidase activity"/>
    <property type="evidence" value="ECO:0007669"/>
    <property type="project" value="UniProtKB-ARBA"/>
</dbReference>
<gene>
    <name evidence="4" type="ORF">FQ154_02815</name>
</gene>
<feature type="compositionally biased region" description="Polar residues" evidence="1">
    <location>
        <begin position="63"/>
        <end position="82"/>
    </location>
</feature>
<organism evidence="4 5">
    <name type="scientific">Paeniglutamicibacter gangotriensis</name>
    <dbReference type="NCBI Taxonomy" id="254787"/>
    <lineage>
        <taxon>Bacteria</taxon>
        <taxon>Bacillati</taxon>
        <taxon>Actinomycetota</taxon>
        <taxon>Actinomycetes</taxon>
        <taxon>Micrococcales</taxon>
        <taxon>Micrococcaceae</taxon>
        <taxon>Paeniglutamicibacter</taxon>
    </lineage>
</organism>
<evidence type="ECO:0000259" key="3">
    <source>
        <dbReference type="Pfam" id="PF02517"/>
    </source>
</evidence>
<feature type="region of interest" description="Disordered" evidence="1">
    <location>
        <begin position="44"/>
        <end position="102"/>
    </location>
</feature>
<dbReference type="InterPro" id="IPR003675">
    <property type="entry name" value="Rce1/LyrA-like_dom"/>
</dbReference>
<feature type="transmembrane region" description="Helical" evidence="2">
    <location>
        <begin position="188"/>
        <end position="207"/>
    </location>
</feature>
<dbReference type="Pfam" id="PF02517">
    <property type="entry name" value="Rce1-like"/>
    <property type="match status" value="1"/>
</dbReference>
<dbReference type="GO" id="GO:0080120">
    <property type="term" value="P:CAAX-box protein maturation"/>
    <property type="evidence" value="ECO:0007669"/>
    <property type="project" value="UniProtKB-ARBA"/>
</dbReference>
<keyword evidence="4" id="KW-0645">Protease</keyword>
<feature type="transmembrane region" description="Helical" evidence="2">
    <location>
        <begin position="294"/>
        <end position="319"/>
    </location>
</feature>
<feature type="transmembrane region" description="Helical" evidence="2">
    <location>
        <begin position="137"/>
        <end position="163"/>
    </location>
</feature>
<dbReference type="GO" id="GO:0006508">
    <property type="term" value="P:proteolysis"/>
    <property type="evidence" value="ECO:0007669"/>
    <property type="project" value="UniProtKB-KW"/>
</dbReference>
<dbReference type="EMBL" id="VOBL01000002">
    <property type="protein sequence ID" value="KAA0979373.1"/>
    <property type="molecule type" value="Genomic_DNA"/>
</dbReference>
<dbReference type="GO" id="GO:0008237">
    <property type="term" value="F:metallopeptidase activity"/>
    <property type="evidence" value="ECO:0007669"/>
    <property type="project" value="UniProtKB-KW"/>
</dbReference>
<evidence type="ECO:0000256" key="2">
    <source>
        <dbReference type="SAM" id="Phobius"/>
    </source>
</evidence>
<evidence type="ECO:0000313" key="4">
    <source>
        <dbReference type="EMBL" id="KAA0979373.1"/>
    </source>
</evidence>
<feature type="transmembrane region" description="Helical" evidence="2">
    <location>
        <begin position="350"/>
        <end position="371"/>
    </location>
</feature>
<dbReference type="Proteomes" id="UP000323856">
    <property type="component" value="Unassembled WGS sequence"/>
</dbReference>
<proteinExistence type="predicted"/>
<feature type="transmembrane region" description="Helical" evidence="2">
    <location>
        <begin position="383"/>
        <end position="401"/>
    </location>
</feature>
<keyword evidence="4" id="KW-0378">Hydrolase</keyword>
<keyword evidence="2" id="KW-0472">Membrane</keyword>
<comment type="caution">
    <text evidence="4">The sequence shown here is derived from an EMBL/GenBank/DDBJ whole genome shotgun (WGS) entry which is preliminary data.</text>
</comment>
<accession>A0A5B0EKP6</accession>
<dbReference type="OrthoDB" id="2680086at2"/>
<keyword evidence="4" id="KW-0482">Metalloprotease</keyword>